<evidence type="ECO:0000256" key="1">
    <source>
        <dbReference type="SAM" id="MobiDB-lite"/>
    </source>
</evidence>
<evidence type="ECO:0000313" key="3">
    <source>
        <dbReference type="Proteomes" id="UP000054266"/>
    </source>
</evidence>
<gene>
    <name evidence="2" type="ORF">PV04_00030</name>
</gene>
<feature type="compositionally biased region" description="Polar residues" evidence="1">
    <location>
        <begin position="53"/>
        <end position="64"/>
    </location>
</feature>
<organism evidence="2 3">
    <name type="scientific">Phialophora macrospora</name>
    <dbReference type="NCBI Taxonomy" id="1851006"/>
    <lineage>
        <taxon>Eukaryota</taxon>
        <taxon>Fungi</taxon>
        <taxon>Dikarya</taxon>
        <taxon>Ascomycota</taxon>
        <taxon>Pezizomycotina</taxon>
        <taxon>Eurotiomycetes</taxon>
        <taxon>Chaetothyriomycetidae</taxon>
        <taxon>Chaetothyriales</taxon>
        <taxon>Herpotrichiellaceae</taxon>
        <taxon>Phialophora</taxon>
    </lineage>
</organism>
<reference evidence="2 3" key="1">
    <citation type="submission" date="2015-01" db="EMBL/GenBank/DDBJ databases">
        <title>The Genome Sequence of Capronia semiimmersa CBS27337.</title>
        <authorList>
            <consortium name="The Broad Institute Genomics Platform"/>
            <person name="Cuomo C."/>
            <person name="de Hoog S."/>
            <person name="Gorbushina A."/>
            <person name="Stielow B."/>
            <person name="Teixiera M."/>
            <person name="Abouelleil A."/>
            <person name="Chapman S.B."/>
            <person name="Priest M."/>
            <person name="Young S.K."/>
            <person name="Wortman J."/>
            <person name="Nusbaum C."/>
            <person name="Birren B."/>
        </authorList>
    </citation>
    <scope>NUCLEOTIDE SEQUENCE [LARGE SCALE GENOMIC DNA]</scope>
    <source>
        <strain evidence="2 3">CBS 27337</strain>
    </source>
</reference>
<feature type="region of interest" description="Disordered" evidence="1">
    <location>
        <begin position="38"/>
        <end position="64"/>
    </location>
</feature>
<dbReference type="Proteomes" id="UP000054266">
    <property type="component" value="Unassembled WGS sequence"/>
</dbReference>
<dbReference type="AlphaFoldDB" id="A0A0D2GHM3"/>
<accession>A0A0D2GHM3</accession>
<proteinExistence type="predicted"/>
<sequence length="297" mass="33187">MSSQSSFLDTTDWPLQHTTRQGSITSSLSSPSETTSIHFANLNLPPTPALSGRSDNGRLSTSTPENIVHVPLSKPVHISFSKGSKLFKLRYSQIQLRRDIAGHLRQIELSDPAGLQSAFIHSFPGTKIPIPHLEQPVTSSTSHISRVSFLEEQNVQTAQTLFQAQPQYTFETWEDCVHFQEALLSQTVIFTAGIAEAKSKGRGEECISQNLRILRSRTGKQTILLFANSQRKEKKRYISIPLDCIDHIEQSKKPGRPLTISLRPNFDLLTQLKALHVLFLDENGMSSRQTLPPLYCG</sequence>
<protein>
    <submittedName>
        <fullName evidence="2">Uncharacterized protein</fullName>
    </submittedName>
</protein>
<dbReference type="EMBL" id="KN846956">
    <property type="protein sequence ID" value="KIW71794.1"/>
    <property type="molecule type" value="Genomic_DNA"/>
</dbReference>
<keyword evidence="3" id="KW-1185">Reference proteome</keyword>
<evidence type="ECO:0000313" key="2">
    <source>
        <dbReference type="EMBL" id="KIW71794.1"/>
    </source>
</evidence>
<name>A0A0D2GHM3_9EURO</name>